<keyword evidence="2 5" id="KW-0812">Transmembrane</keyword>
<dbReference type="GO" id="GO:0005886">
    <property type="term" value="C:plasma membrane"/>
    <property type="evidence" value="ECO:0007669"/>
    <property type="project" value="TreeGrafter"/>
</dbReference>
<reference evidence="7 8" key="1">
    <citation type="submission" date="2020-08" db="EMBL/GenBank/DDBJ databases">
        <title>Genomic Encyclopedia of Type Strains, Phase IV (KMG-IV): sequencing the most valuable type-strain genomes for metagenomic binning, comparative biology and taxonomic classification.</title>
        <authorList>
            <person name="Goeker M."/>
        </authorList>
    </citation>
    <scope>NUCLEOTIDE SEQUENCE [LARGE SCALE GENOMIC DNA]</scope>
    <source>
        <strain evidence="7 8">DSM 103725</strain>
    </source>
</reference>
<dbReference type="InterPro" id="IPR002810">
    <property type="entry name" value="NfeD-like_C"/>
</dbReference>
<evidence type="ECO:0000313" key="7">
    <source>
        <dbReference type="EMBL" id="MBB6431194.1"/>
    </source>
</evidence>
<proteinExistence type="predicted"/>
<feature type="domain" description="NfeD-like C-terminal" evidence="6">
    <location>
        <begin position="136"/>
        <end position="188"/>
    </location>
</feature>
<name>A0A7X0H8F7_9BACT</name>
<keyword evidence="3 5" id="KW-1133">Transmembrane helix</keyword>
<dbReference type="GO" id="GO:0008233">
    <property type="term" value="F:peptidase activity"/>
    <property type="evidence" value="ECO:0007669"/>
    <property type="project" value="UniProtKB-KW"/>
</dbReference>
<dbReference type="AlphaFoldDB" id="A0A7X0H8F7"/>
<gene>
    <name evidence="7" type="ORF">HNQ40_003000</name>
</gene>
<dbReference type="Proteomes" id="UP000541810">
    <property type="component" value="Unassembled WGS sequence"/>
</dbReference>
<keyword evidence="7" id="KW-0378">Hydrolase</keyword>
<keyword evidence="4 5" id="KW-0472">Membrane</keyword>
<organism evidence="7 8">
    <name type="scientific">Algisphaera agarilytica</name>
    <dbReference type="NCBI Taxonomy" id="1385975"/>
    <lineage>
        <taxon>Bacteria</taxon>
        <taxon>Pseudomonadati</taxon>
        <taxon>Planctomycetota</taxon>
        <taxon>Phycisphaerae</taxon>
        <taxon>Phycisphaerales</taxon>
        <taxon>Phycisphaeraceae</taxon>
        <taxon>Algisphaera</taxon>
    </lineage>
</organism>
<dbReference type="InterPro" id="IPR012340">
    <property type="entry name" value="NA-bd_OB-fold"/>
</dbReference>
<dbReference type="Pfam" id="PF01957">
    <property type="entry name" value="NfeD"/>
    <property type="match status" value="1"/>
</dbReference>
<evidence type="ECO:0000256" key="2">
    <source>
        <dbReference type="ARBA" id="ARBA00022692"/>
    </source>
</evidence>
<feature type="transmembrane region" description="Helical" evidence="5">
    <location>
        <begin position="23"/>
        <end position="44"/>
    </location>
</feature>
<evidence type="ECO:0000256" key="4">
    <source>
        <dbReference type="ARBA" id="ARBA00023136"/>
    </source>
</evidence>
<dbReference type="RefSeq" id="WP_184678681.1">
    <property type="nucleotide sequence ID" value="NZ_JACHGY010000001.1"/>
</dbReference>
<comment type="caution">
    <text evidence="7">The sequence shown here is derived from an EMBL/GenBank/DDBJ whole genome shotgun (WGS) entry which is preliminary data.</text>
</comment>
<dbReference type="EMBL" id="JACHGY010000001">
    <property type="protein sequence ID" value="MBB6431194.1"/>
    <property type="molecule type" value="Genomic_DNA"/>
</dbReference>
<dbReference type="PANTHER" id="PTHR33507:SF3">
    <property type="entry name" value="INNER MEMBRANE PROTEIN YBBJ"/>
    <property type="match status" value="1"/>
</dbReference>
<dbReference type="GO" id="GO:0006508">
    <property type="term" value="P:proteolysis"/>
    <property type="evidence" value="ECO:0007669"/>
    <property type="project" value="UniProtKB-KW"/>
</dbReference>
<evidence type="ECO:0000259" key="6">
    <source>
        <dbReference type="Pfam" id="PF01957"/>
    </source>
</evidence>
<feature type="transmembrane region" description="Helical" evidence="5">
    <location>
        <begin position="74"/>
        <end position="92"/>
    </location>
</feature>
<keyword evidence="7" id="KW-0645">Protease</keyword>
<dbReference type="Gene3D" id="2.40.50.140">
    <property type="entry name" value="Nucleic acid-binding proteins"/>
    <property type="match status" value="1"/>
</dbReference>
<dbReference type="PANTHER" id="PTHR33507">
    <property type="entry name" value="INNER MEMBRANE PROTEIN YBBJ"/>
    <property type="match status" value="1"/>
</dbReference>
<comment type="subcellular location">
    <subcellularLocation>
        <location evidence="1">Membrane</location>
        <topology evidence="1">Multi-pass membrane protein</topology>
    </subcellularLocation>
</comment>
<evidence type="ECO:0000256" key="5">
    <source>
        <dbReference type="SAM" id="Phobius"/>
    </source>
</evidence>
<accession>A0A7X0H8F7</accession>
<keyword evidence="8" id="KW-1185">Reference proteome</keyword>
<evidence type="ECO:0000313" key="8">
    <source>
        <dbReference type="Proteomes" id="UP000541810"/>
    </source>
</evidence>
<dbReference type="InterPro" id="IPR052165">
    <property type="entry name" value="Membrane_assoc_protease"/>
</dbReference>
<sequence>MGLAFNLLAQTATQPAAASQTPWLVWGIVLLAIAVALFFVEVFLPTGGVVGAAAGLAAAGGVVCLFWRDSTLGLLAATGVILALPFAIAFAMKVAPDTPFARWITLKDAQEPLTPQNRMEPGRPVSPEADNHRIKVGAKGQTLTPLFPVGTCLINGKREECLARHGTIEKGTDVRVVAVDGTEVYVAPVEAG</sequence>
<feature type="transmembrane region" description="Helical" evidence="5">
    <location>
        <begin position="49"/>
        <end position="68"/>
    </location>
</feature>
<evidence type="ECO:0000256" key="1">
    <source>
        <dbReference type="ARBA" id="ARBA00004141"/>
    </source>
</evidence>
<protein>
    <submittedName>
        <fullName evidence="7">Membrane-bound serine protease (ClpP class)</fullName>
    </submittedName>
</protein>
<evidence type="ECO:0000256" key="3">
    <source>
        <dbReference type="ARBA" id="ARBA00022989"/>
    </source>
</evidence>